<accession>A0AAW2WEF3</accession>
<feature type="compositionally biased region" description="Polar residues" evidence="1">
    <location>
        <begin position="82"/>
        <end position="93"/>
    </location>
</feature>
<reference evidence="2" key="2">
    <citation type="journal article" date="2024" name="Plant">
        <title>Genomic evolution and insights into agronomic trait innovations of Sesamum species.</title>
        <authorList>
            <person name="Miao H."/>
            <person name="Wang L."/>
            <person name="Qu L."/>
            <person name="Liu H."/>
            <person name="Sun Y."/>
            <person name="Le M."/>
            <person name="Wang Q."/>
            <person name="Wei S."/>
            <person name="Zheng Y."/>
            <person name="Lin W."/>
            <person name="Duan Y."/>
            <person name="Cao H."/>
            <person name="Xiong S."/>
            <person name="Wang X."/>
            <person name="Wei L."/>
            <person name="Li C."/>
            <person name="Ma Q."/>
            <person name="Ju M."/>
            <person name="Zhao R."/>
            <person name="Li G."/>
            <person name="Mu C."/>
            <person name="Tian Q."/>
            <person name="Mei H."/>
            <person name="Zhang T."/>
            <person name="Gao T."/>
            <person name="Zhang H."/>
        </authorList>
    </citation>
    <scope>NUCLEOTIDE SEQUENCE</scope>
    <source>
        <strain evidence="2">KEN1</strain>
    </source>
</reference>
<sequence length="106" mass="12006">MVAHRFRTSHARLVVSAAEKGRCSTFGLSWLHHRNRQDFPDRPFMYLLIRDQFRARIAPLTGSGSYPPPRSTDPLSAPTCAHSCSPTTKTTPTMYPRKKNSPTNTY</sequence>
<name>A0AAW2WEF3_9LAMI</name>
<dbReference type="AlphaFoldDB" id="A0AAW2WEF3"/>
<dbReference type="EMBL" id="JACGWN010000008">
    <property type="protein sequence ID" value="KAL0438662.1"/>
    <property type="molecule type" value="Genomic_DNA"/>
</dbReference>
<comment type="caution">
    <text evidence="2">The sequence shown here is derived from an EMBL/GenBank/DDBJ whole genome shotgun (WGS) entry which is preliminary data.</text>
</comment>
<organism evidence="2">
    <name type="scientific">Sesamum latifolium</name>
    <dbReference type="NCBI Taxonomy" id="2727402"/>
    <lineage>
        <taxon>Eukaryota</taxon>
        <taxon>Viridiplantae</taxon>
        <taxon>Streptophyta</taxon>
        <taxon>Embryophyta</taxon>
        <taxon>Tracheophyta</taxon>
        <taxon>Spermatophyta</taxon>
        <taxon>Magnoliopsida</taxon>
        <taxon>eudicotyledons</taxon>
        <taxon>Gunneridae</taxon>
        <taxon>Pentapetalae</taxon>
        <taxon>asterids</taxon>
        <taxon>lamiids</taxon>
        <taxon>Lamiales</taxon>
        <taxon>Pedaliaceae</taxon>
        <taxon>Sesamum</taxon>
    </lineage>
</organism>
<feature type="region of interest" description="Disordered" evidence="1">
    <location>
        <begin position="59"/>
        <end position="106"/>
    </location>
</feature>
<evidence type="ECO:0000313" key="2">
    <source>
        <dbReference type="EMBL" id="KAL0438662.1"/>
    </source>
</evidence>
<proteinExistence type="predicted"/>
<gene>
    <name evidence="2" type="ORF">Slati_2349200</name>
</gene>
<reference evidence="2" key="1">
    <citation type="submission" date="2020-06" db="EMBL/GenBank/DDBJ databases">
        <authorList>
            <person name="Li T."/>
            <person name="Hu X."/>
            <person name="Zhang T."/>
            <person name="Song X."/>
            <person name="Zhang H."/>
            <person name="Dai N."/>
            <person name="Sheng W."/>
            <person name="Hou X."/>
            <person name="Wei L."/>
        </authorList>
    </citation>
    <scope>NUCLEOTIDE SEQUENCE</scope>
    <source>
        <strain evidence="2">KEN1</strain>
        <tissue evidence="2">Leaf</tissue>
    </source>
</reference>
<evidence type="ECO:0000256" key="1">
    <source>
        <dbReference type="SAM" id="MobiDB-lite"/>
    </source>
</evidence>
<protein>
    <submittedName>
        <fullName evidence="2">Uncharacterized protein</fullName>
    </submittedName>
</protein>